<dbReference type="Pfam" id="PF18758">
    <property type="entry name" value="KDZ"/>
    <property type="match status" value="1"/>
</dbReference>
<dbReference type="Proteomes" id="UP000623467">
    <property type="component" value="Unassembled WGS sequence"/>
</dbReference>
<evidence type="ECO:0000256" key="1">
    <source>
        <dbReference type="SAM" id="MobiDB-lite"/>
    </source>
</evidence>
<dbReference type="AlphaFoldDB" id="A0A8H6Z0U2"/>
<dbReference type="Pfam" id="PF18803">
    <property type="entry name" value="CxC2"/>
    <property type="match status" value="1"/>
</dbReference>
<name>A0A8H6Z0U2_9AGAR</name>
<dbReference type="InterPro" id="IPR041457">
    <property type="entry name" value="CxC2_KDZ-assoc"/>
</dbReference>
<reference evidence="3" key="1">
    <citation type="submission" date="2020-05" db="EMBL/GenBank/DDBJ databases">
        <title>Mycena genomes resolve the evolution of fungal bioluminescence.</title>
        <authorList>
            <person name="Tsai I.J."/>
        </authorList>
    </citation>
    <scope>NUCLEOTIDE SEQUENCE</scope>
    <source>
        <strain evidence="3">160909Yilan</strain>
    </source>
</reference>
<gene>
    <name evidence="3" type="ORF">MSAN_00642000</name>
</gene>
<feature type="region of interest" description="Disordered" evidence="1">
    <location>
        <begin position="36"/>
        <end position="58"/>
    </location>
</feature>
<comment type="caution">
    <text evidence="3">The sequence shown here is derived from an EMBL/GenBank/DDBJ whole genome shotgun (WGS) entry which is preliminary data.</text>
</comment>
<dbReference type="EMBL" id="JACAZH010000004">
    <property type="protein sequence ID" value="KAF7370118.1"/>
    <property type="molecule type" value="Genomic_DNA"/>
</dbReference>
<sequence length="1125" mass="126771">MASQKQQHKKRKIAPQLVVAGTVATVSHTTYDQRRVRSRTTMVGGAAPSSSTPGTSFWADDLATNTACESPSFSYDLGDDSLGPQPEERVEDGISVVVRSQRNTNSDRPLQNWYPKVDEYLDENLRREGRGSPKTYSRCAGSRECDGEPEWRCADQTCLGEEMFCSRCIVAAHVCHPTQFLEKWTGTHFSRNRRWLQLLGLRVQLGHPPGVICPYRQSAAHDFVLFDVTGIHELSVEFCGCGTGPDHANPPLERRIQLLRACWWPATITAPNTCATFGILRLFQTLNCLGKLSAYDFLRGLEISTNHDGLDKPPVSKANIVLAKGAEGEQDRRRPFMHIMRQWREVKRHKRGKRGHSEGGVTAMAQGELALQCRACPQPGWNLPEGWEKAELIQQFLYVLFLAQDANFRLSNRSVSSEAVDPILGDGWGYFCKRHGEDGYNTHVAKHANETELSNCSGFQAMSLANTKRTKGLRSTGLCGVTCSRHNMWRANGIGDLQVGERQCNMDFVLLAALIAFQLLRLVVLYDIACQYMINFWKQMAEMPDHMQLKLAPENVWWKVPNFHLPPHKLECHSPYSFHWMPGAGLSNGESIEQNWAFSNGAAASTKLMGPGSRQATLEDIFGFHNYERQLGMHRILPKRLAVAIREGTVHAVHMEAFTKGLEEERPEQVEDWRAWVKRWESVQHTTPDDSPFDLKEQVTTLRDIQLQIATEEFVCAGDGVEVEREHTPGTFITLGLQIEEIQRKLAVDVRALKDPSVNQKLDFTKRRRVLLRHINKFRELQRVYMPSVRGVLSAEQREMFDGHGEQVPEATRLFMPSEIGDCAVRERACALGLPDIEARMREGEATEALEAVRAGLRARTMTNRYKIKHYTGQGMMTRGQGILRQINVWIHMAKIRYRYARAALLTLRGHEVWEERLRILADDDVRALNERALTAEEKAEKEQLTEIGEAIIEGGVARAAGVAAGEANHTLSWIWYTARVAEGTDGRRLEDALQVEWCKGFARSSRYTEEVLLVREEMRRTIAYGVRAATEWDHLAAKEWAGATAELVEGRRAYAAEQAARECAWCAQLQKQWRGILDKADVYLTSGAAGVAAAAATASVTVEVDLEDELDPEEEEARLEGEEE</sequence>
<evidence type="ECO:0000313" key="4">
    <source>
        <dbReference type="Proteomes" id="UP000623467"/>
    </source>
</evidence>
<dbReference type="InterPro" id="IPR040521">
    <property type="entry name" value="KDZ"/>
</dbReference>
<feature type="region of interest" description="Disordered" evidence="1">
    <location>
        <begin position="1105"/>
        <end position="1125"/>
    </location>
</feature>
<feature type="domain" description="CxC2-like cysteine cluster KDZ transposase-associated" evidence="2">
    <location>
        <begin position="196"/>
        <end position="307"/>
    </location>
</feature>
<proteinExistence type="predicted"/>
<dbReference type="OrthoDB" id="2958330at2759"/>
<evidence type="ECO:0000313" key="3">
    <source>
        <dbReference type="EMBL" id="KAF7370118.1"/>
    </source>
</evidence>
<organism evidence="3 4">
    <name type="scientific">Mycena sanguinolenta</name>
    <dbReference type="NCBI Taxonomy" id="230812"/>
    <lineage>
        <taxon>Eukaryota</taxon>
        <taxon>Fungi</taxon>
        <taxon>Dikarya</taxon>
        <taxon>Basidiomycota</taxon>
        <taxon>Agaricomycotina</taxon>
        <taxon>Agaricomycetes</taxon>
        <taxon>Agaricomycetidae</taxon>
        <taxon>Agaricales</taxon>
        <taxon>Marasmiineae</taxon>
        <taxon>Mycenaceae</taxon>
        <taxon>Mycena</taxon>
    </lineage>
</organism>
<keyword evidence="4" id="KW-1185">Reference proteome</keyword>
<evidence type="ECO:0000259" key="2">
    <source>
        <dbReference type="Pfam" id="PF18803"/>
    </source>
</evidence>
<accession>A0A8H6Z0U2</accession>
<protein>
    <submittedName>
        <fullName evidence="3">CxC2 domain-containing protein</fullName>
    </submittedName>
</protein>